<dbReference type="PRINTS" id="PR00738">
    <property type="entry name" value="GLHYDRLASE20"/>
</dbReference>
<dbReference type="OrthoDB" id="9763537at2"/>
<dbReference type="Gene3D" id="3.20.20.80">
    <property type="entry name" value="Glycosidases"/>
    <property type="match status" value="1"/>
</dbReference>
<evidence type="ECO:0000313" key="7">
    <source>
        <dbReference type="EMBL" id="RRC95570.1"/>
    </source>
</evidence>
<dbReference type="PANTHER" id="PTHR22600:SF57">
    <property type="entry name" value="BETA-N-ACETYLHEXOSAMINIDASE"/>
    <property type="match status" value="1"/>
</dbReference>
<feature type="domain" description="Glycoside hydrolase family 20 catalytic" evidence="6">
    <location>
        <begin position="174"/>
        <end position="544"/>
    </location>
</feature>
<dbReference type="InterPro" id="IPR015883">
    <property type="entry name" value="Glyco_hydro_20_cat"/>
</dbReference>
<dbReference type="GO" id="GO:0016020">
    <property type="term" value="C:membrane"/>
    <property type="evidence" value="ECO:0007669"/>
    <property type="project" value="TreeGrafter"/>
</dbReference>
<feature type="active site" description="Proton donor" evidence="5">
    <location>
        <position position="382"/>
    </location>
</feature>
<dbReference type="Pfam" id="PF00728">
    <property type="entry name" value="Glyco_hydro_20"/>
    <property type="match status" value="1"/>
</dbReference>
<evidence type="ECO:0000256" key="4">
    <source>
        <dbReference type="ARBA" id="ARBA00022801"/>
    </source>
</evidence>
<evidence type="ECO:0000256" key="3">
    <source>
        <dbReference type="ARBA" id="ARBA00012663"/>
    </source>
</evidence>
<keyword evidence="4" id="KW-0378">Hydrolase</keyword>
<proteinExistence type="inferred from homology"/>
<dbReference type="GO" id="GO:0004563">
    <property type="term" value="F:beta-N-acetylhexosaminidase activity"/>
    <property type="evidence" value="ECO:0007669"/>
    <property type="project" value="UniProtKB-EC"/>
</dbReference>
<dbReference type="EMBL" id="RQZF01000003">
    <property type="protein sequence ID" value="RRC95570.1"/>
    <property type="molecule type" value="Genomic_DNA"/>
</dbReference>
<reference evidence="7 8" key="1">
    <citation type="submission" date="2018-11" db="EMBL/GenBank/DDBJ databases">
        <title>Genomes From Bacteria Associated with the Canine Oral Cavity: a Test Case for Automated Genome-Based Taxonomic Assignment.</title>
        <authorList>
            <person name="Coil D.A."/>
            <person name="Jospin G."/>
            <person name="Darling A.E."/>
            <person name="Wallis C."/>
            <person name="Davis I.J."/>
            <person name="Harris S."/>
            <person name="Eisen J.A."/>
            <person name="Holcombe L.J."/>
            <person name="O'Flynn C."/>
        </authorList>
    </citation>
    <scope>NUCLEOTIDE SEQUENCE [LARGE SCALE GENOMIC DNA]</scope>
    <source>
        <strain evidence="7 8">OH770</strain>
    </source>
</reference>
<dbReference type="Proteomes" id="UP000280444">
    <property type="component" value="Unassembled WGS sequence"/>
</dbReference>
<organism evidence="7 8">
    <name type="scientific">Schaalia canis</name>
    <dbReference type="NCBI Taxonomy" id="100469"/>
    <lineage>
        <taxon>Bacteria</taxon>
        <taxon>Bacillati</taxon>
        <taxon>Actinomycetota</taxon>
        <taxon>Actinomycetes</taxon>
        <taxon>Actinomycetales</taxon>
        <taxon>Actinomycetaceae</taxon>
        <taxon>Schaalia</taxon>
    </lineage>
</organism>
<dbReference type="EC" id="3.2.1.52" evidence="3"/>
<sequence>MTSTTVFTDALSGCGLVPLPASITGLSDSAPTSHQRIWALQERPALETGAKSETHIKAPTDAQGGREIIAALRLRGWNDEGTQLVSPTSSGGKGVRTPLKVAALTDPTCCAEAYRITCLPADKVPPANGWDDGLYVQIEAATPTGFFYGGLTLAALAGAGLLCEGCVVEDSPRFPHRGLMIDVARSFLPLEALRDLIRATAILKLNVLHLHLVDDQGWRIEITNDGREPADSTDYTALHRIGGLSACNPGTDPGFDLPGAAMSEVLAMNAGFESITAGIPGYYTQEELRDLVTYAAHLHVRLVPELEFPGHNHVVLHALPHLATAGASTHDQGQGVPPWTRWQVGHSYLDFNNDDTWRFTRHVMRQVREIFGGEHLHVGGDEALKMLRTLGQDAYDEVVARVVAQAKACGFERVTVWQEGAMSLEAPTDSVQLWNYGAAGEVSRLMEAAGERKLRIINSDARHVYLDQKVQVDDVLGLTWACAEGLPTRQAYEWDPYEVFPLPLQEHITGIEACLWSETVRGPQDAAFLIFPRLMAIAEVAWTPQGLRQWEDFCKRASVTK</sequence>
<comment type="similarity">
    <text evidence="2">Belongs to the glycosyl hydrolase 20 family.</text>
</comment>
<dbReference type="SUPFAM" id="SSF55545">
    <property type="entry name" value="beta-N-acetylhexosaminidase-like domain"/>
    <property type="match status" value="1"/>
</dbReference>
<dbReference type="GO" id="GO:0005975">
    <property type="term" value="P:carbohydrate metabolic process"/>
    <property type="evidence" value="ECO:0007669"/>
    <property type="project" value="InterPro"/>
</dbReference>
<dbReference type="InterPro" id="IPR025705">
    <property type="entry name" value="Beta_hexosaminidase_sua/sub"/>
</dbReference>
<evidence type="ECO:0000256" key="2">
    <source>
        <dbReference type="ARBA" id="ARBA00006285"/>
    </source>
</evidence>
<evidence type="ECO:0000313" key="8">
    <source>
        <dbReference type="Proteomes" id="UP000280444"/>
    </source>
</evidence>
<evidence type="ECO:0000256" key="1">
    <source>
        <dbReference type="ARBA" id="ARBA00001231"/>
    </source>
</evidence>
<accession>A0A3P1SF67</accession>
<dbReference type="GO" id="GO:0030203">
    <property type="term" value="P:glycosaminoglycan metabolic process"/>
    <property type="evidence" value="ECO:0007669"/>
    <property type="project" value="TreeGrafter"/>
</dbReference>
<comment type="caution">
    <text evidence="7">The sequence shown here is derived from an EMBL/GenBank/DDBJ whole genome shotgun (WGS) entry which is preliminary data.</text>
</comment>
<protein>
    <recommendedName>
        <fullName evidence="3">beta-N-acetylhexosaminidase</fullName>
        <ecNumber evidence="3">3.2.1.52</ecNumber>
    </recommendedName>
</protein>
<name>A0A3P1SF67_9ACTO</name>
<evidence type="ECO:0000256" key="5">
    <source>
        <dbReference type="PIRSR" id="PIRSR625705-1"/>
    </source>
</evidence>
<keyword evidence="8" id="KW-1185">Reference proteome</keyword>
<dbReference type="SUPFAM" id="SSF51445">
    <property type="entry name" value="(Trans)glycosidases"/>
    <property type="match status" value="1"/>
</dbReference>
<gene>
    <name evidence="7" type="ORF">EII11_04665</name>
</gene>
<dbReference type="AlphaFoldDB" id="A0A3P1SF67"/>
<comment type="catalytic activity">
    <reaction evidence="1">
        <text>Hydrolysis of terminal non-reducing N-acetyl-D-hexosamine residues in N-acetyl-beta-D-hexosaminides.</text>
        <dbReference type="EC" id="3.2.1.52"/>
    </reaction>
</comment>
<dbReference type="InterPro" id="IPR017853">
    <property type="entry name" value="GH"/>
</dbReference>
<dbReference type="PANTHER" id="PTHR22600">
    <property type="entry name" value="BETA-HEXOSAMINIDASE"/>
    <property type="match status" value="1"/>
</dbReference>
<dbReference type="RefSeq" id="WP_124869318.1">
    <property type="nucleotide sequence ID" value="NZ_RQZF01000003.1"/>
</dbReference>
<dbReference type="InterPro" id="IPR029018">
    <property type="entry name" value="Hex-like_dom2"/>
</dbReference>
<evidence type="ECO:0000259" key="6">
    <source>
        <dbReference type="Pfam" id="PF00728"/>
    </source>
</evidence>